<feature type="binding site" description="in other chain" evidence="1">
    <location>
        <begin position="87"/>
        <end position="91"/>
    </location>
    <ligand>
        <name>dUMP</name>
        <dbReference type="ChEBI" id="CHEBI:246422"/>
        <note>ligand shared between dimeric partners</note>
    </ligand>
</feature>
<evidence type="ECO:0000256" key="1">
    <source>
        <dbReference type="HAMAP-Rule" id="MF_01408"/>
    </source>
</evidence>
<feature type="binding site" evidence="1">
    <location>
        <begin position="76"/>
        <end position="79"/>
    </location>
    <ligand>
        <name>dUMP</name>
        <dbReference type="ChEBI" id="CHEBI:246422"/>
        <note>ligand shared between dimeric partners</note>
    </ligand>
</feature>
<dbReference type="GO" id="GO:0050797">
    <property type="term" value="F:thymidylate synthase (FAD) activity"/>
    <property type="evidence" value="ECO:0007669"/>
    <property type="project" value="UniProtKB-EC"/>
</dbReference>
<keyword evidence="3" id="KW-1185">Reference proteome</keyword>
<dbReference type="CDD" id="cd20175">
    <property type="entry name" value="ThyX"/>
    <property type="match status" value="1"/>
</dbReference>
<dbReference type="EC" id="2.1.1.148" evidence="1"/>
<comment type="cofactor">
    <cofactor evidence="1">
        <name>FAD</name>
        <dbReference type="ChEBI" id="CHEBI:57692"/>
    </cofactor>
    <text evidence="1">Binds 4 FAD per tetramer. Each FAD binding site is formed by three monomers.</text>
</comment>
<dbReference type="GO" id="GO:0032259">
    <property type="term" value="P:methylation"/>
    <property type="evidence" value="ECO:0007669"/>
    <property type="project" value="UniProtKB-KW"/>
</dbReference>
<sequence length="253" mass="29166">MKVKIISHTMNPDKTIAASAKLCYSPVGVEEITENLTEESTEKFLNRLMSFSHLSPLEHVSFTFAIEGVSRTLTHQLVRHRLASYSQQSQRYVRLNSFEYIIPPAIEENEEAKKIFIESMKRDQEDYDNLVKILVDEKSKKLIEDGMDPEKARKSVEKESIEDARYVFPNACETKIVVTMNVRTLQHFFEVRCCERAQWEIRELATEMLRQVLEISPILFKDAGPACVVGPCPEGKMTCGKITEVRKKFEELI</sequence>
<comment type="caution">
    <text evidence="2">The sequence shown here is derived from an EMBL/GenBank/DDBJ whole genome shotgun (WGS) entry which is preliminary data.</text>
</comment>
<organism evidence="2 3">
    <name type="scientific">Peptoniphilus ovalis</name>
    <dbReference type="NCBI Taxonomy" id="2841503"/>
    <lineage>
        <taxon>Bacteria</taxon>
        <taxon>Bacillati</taxon>
        <taxon>Bacillota</taxon>
        <taxon>Tissierellia</taxon>
        <taxon>Tissierellales</taxon>
        <taxon>Peptoniphilaceae</taxon>
        <taxon>Peptoniphilus</taxon>
    </lineage>
</organism>
<keyword evidence="1" id="KW-0274">FAD</keyword>
<feature type="binding site" evidence="1">
    <location>
        <position position="87"/>
    </location>
    <ligand>
        <name>FAD</name>
        <dbReference type="ChEBI" id="CHEBI:57692"/>
        <note>ligand shared between neighboring subunits</note>
    </ligand>
</feature>
<name>A0ABS6FFS6_9FIRM</name>
<keyword evidence="1" id="KW-0285">Flavoprotein</keyword>
<protein>
    <recommendedName>
        <fullName evidence="1">Flavin-dependent thymidylate synthase</fullName>
        <shortName evidence="1">FDTS</shortName>
        <ecNumber evidence="1">2.1.1.148</ecNumber>
    </recommendedName>
    <alternativeName>
        <fullName evidence="1">FAD-dependent thymidylate synthase</fullName>
    </alternativeName>
    <alternativeName>
        <fullName evidence="1">Thymidylate synthase ThyX</fullName>
        <shortName evidence="1">TS</shortName>
        <shortName evidence="1">TSase</shortName>
    </alternativeName>
</protein>
<dbReference type="PROSITE" id="PS51331">
    <property type="entry name" value="THYX"/>
    <property type="match status" value="1"/>
</dbReference>
<feature type="binding site" evidence="1">
    <location>
        <begin position="181"/>
        <end position="183"/>
    </location>
    <ligand>
        <name>FAD</name>
        <dbReference type="ChEBI" id="CHEBI:57692"/>
        <note>ligand shared between neighboring subunits</note>
    </ligand>
</feature>
<accession>A0ABS6FFS6</accession>
<comment type="similarity">
    <text evidence="1">Belongs to the thymidylate synthase ThyX family.</text>
</comment>
<keyword evidence="1" id="KW-0521">NADP</keyword>
<feature type="binding site" evidence="1">
    <location>
        <position position="55"/>
    </location>
    <ligand>
        <name>FAD</name>
        <dbReference type="ChEBI" id="CHEBI:57692"/>
        <note>ligand shared between neighboring subunits</note>
    </ligand>
</feature>
<gene>
    <name evidence="1 2" type="primary">thyX</name>
    <name evidence="2" type="ORF">KQI68_00565</name>
</gene>
<keyword evidence="1 2" id="KW-0489">Methyltransferase</keyword>
<feature type="binding site" evidence="1">
    <location>
        <begin position="79"/>
        <end position="81"/>
    </location>
    <ligand>
        <name>FAD</name>
        <dbReference type="ChEBI" id="CHEBI:57692"/>
        <note>ligand shared between neighboring subunits</note>
    </ligand>
</feature>
<feature type="binding site" description="in other chain" evidence="1">
    <location>
        <position position="165"/>
    </location>
    <ligand>
        <name>dUMP</name>
        <dbReference type="ChEBI" id="CHEBI:246422"/>
        <note>ligand shared between dimeric partners</note>
    </ligand>
</feature>
<keyword evidence="1 2" id="KW-0808">Transferase</keyword>
<comment type="function">
    <text evidence="1">Catalyzes the reductive methylation of 2'-deoxyuridine-5'-monophosphate (dUMP) to 2'-deoxythymidine-5'-monophosphate (dTMP) while utilizing 5,10-methylenetetrahydrofolate (mTHF) as the methyl donor, and NADPH and FADH(2) as the reductant.</text>
</comment>
<dbReference type="Proteomes" id="UP000783742">
    <property type="component" value="Unassembled WGS sequence"/>
</dbReference>
<dbReference type="EMBL" id="JAHLQO010000001">
    <property type="protein sequence ID" value="MBU5668323.1"/>
    <property type="molecule type" value="Genomic_DNA"/>
</dbReference>
<feature type="binding site" evidence="1">
    <location>
        <position position="187"/>
    </location>
    <ligand>
        <name>FAD</name>
        <dbReference type="ChEBI" id="CHEBI:57692"/>
        <note>ligand shared between neighboring subunits</note>
    </ligand>
</feature>
<feature type="active site" description="Involved in ionization of N3 of dUMP, leading to its activation" evidence="1">
    <location>
        <position position="192"/>
    </location>
</feature>
<keyword evidence="1" id="KW-0545">Nucleotide biosynthesis</keyword>
<dbReference type="PANTHER" id="PTHR34934:SF1">
    <property type="entry name" value="FLAVIN-DEPENDENT THYMIDYLATE SYNTHASE"/>
    <property type="match status" value="1"/>
</dbReference>
<proteinExistence type="inferred from homology"/>
<dbReference type="RefSeq" id="WP_216547995.1">
    <property type="nucleotide sequence ID" value="NZ_JAHLQO010000001.1"/>
</dbReference>
<dbReference type="HAMAP" id="MF_01408">
    <property type="entry name" value="ThyX"/>
    <property type="match status" value="1"/>
</dbReference>
<evidence type="ECO:0000313" key="2">
    <source>
        <dbReference type="EMBL" id="MBU5668323.1"/>
    </source>
</evidence>
<dbReference type="InterPro" id="IPR003669">
    <property type="entry name" value="Thymidylate_synthase_ThyX"/>
</dbReference>
<comment type="subunit">
    <text evidence="1">Homotetramer.</text>
</comment>
<comment type="catalytic activity">
    <reaction evidence="1">
        <text>dUMP + (6R)-5,10-methylene-5,6,7,8-tetrahydrofolate + NADPH + H(+) = dTMP + (6S)-5,6,7,8-tetrahydrofolate + NADP(+)</text>
        <dbReference type="Rhea" id="RHEA:29043"/>
        <dbReference type="ChEBI" id="CHEBI:15378"/>
        <dbReference type="ChEBI" id="CHEBI:15636"/>
        <dbReference type="ChEBI" id="CHEBI:57453"/>
        <dbReference type="ChEBI" id="CHEBI:57783"/>
        <dbReference type="ChEBI" id="CHEBI:58349"/>
        <dbReference type="ChEBI" id="CHEBI:63528"/>
        <dbReference type="ChEBI" id="CHEBI:246422"/>
        <dbReference type="EC" id="2.1.1.148"/>
    </reaction>
</comment>
<dbReference type="Pfam" id="PF02511">
    <property type="entry name" value="Thy1"/>
    <property type="match status" value="1"/>
</dbReference>
<dbReference type="PANTHER" id="PTHR34934">
    <property type="entry name" value="FLAVIN-DEPENDENT THYMIDYLATE SYNTHASE"/>
    <property type="match status" value="1"/>
</dbReference>
<reference evidence="2 3" key="1">
    <citation type="submission" date="2021-06" db="EMBL/GenBank/DDBJ databases">
        <authorList>
            <person name="Sun Q."/>
            <person name="Li D."/>
        </authorList>
    </citation>
    <scope>NUCLEOTIDE SEQUENCE [LARGE SCALE GENOMIC DNA]</scope>
    <source>
        <strain evidence="2 3">MSJ-1</strain>
    </source>
</reference>
<feature type="binding site" evidence="1">
    <location>
        <position position="192"/>
    </location>
    <ligand>
        <name>dUMP</name>
        <dbReference type="ChEBI" id="CHEBI:246422"/>
        <note>ligand shared between dimeric partners</note>
    </ligand>
</feature>
<comment type="pathway">
    <text evidence="1">Pyrimidine metabolism; dTTP biosynthesis.</text>
</comment>
<evidence type="ECO:0000313" key="3">
    <source>
        <dbReference type="Proteomes" id="UP000783742"/>
    </source>
</evidence>
<dbReference type="NCBIfam" id="TIGR02170">
    <property type="entry name" value="thyX"/>
    <property type="match status" value="1"/>
</dbReference>